<evidence type="ECO:0000256" key="5">
    <source>
        <dbReference type="ARBA" id="ARBA00017612"/>
    </source>
</evidence>
<evidence type="ECO:0000256" key="4">
    <source>
        <dbReference type="ARBA" id="ARBA00009038"/>
    </source>
</evidence>
<comment type="similarity">
    <text evidence="4 12">Belongs to the SWP1 family.</text>
</comment>
<keyword evidence="8 12" id="KW-0256">Endoplasmic reticulum</keyword>
<comment type="pathway">
    <text evidence="3 12">Protein modification; protein glycosylation.</text>
</comment>
<evidence type="ECO:0000256" key="1">
    <source>
        <dbReference type="ARBA" id="ARBA00002791"/>
    </source>
</evidence>
<keyword evidence="10 12" id="KW-0472">Membrane</keyword>
<evidence type="ECO:0000259" key="15">
    <source>
        <dbReference type="Pfam" id="PF23861"/>
    </source>
</evidence>
<evidence type="ECO:0000259" key="14">
    <source>
        <dbReference type="Pfam" id="PF23860"/>
    </source>
</evidence>
<feature type="transmembrane region" description="Helical" evidence="12">
    <location>
        <begin position="572"/>
        <end position="592"/>
    </location>
</feature>
<feature type="signal peptide" evidence="12">
    <location>
        <begin position="1"/>
        <end position="17"/>
    </location>
</feature>
<dbReference type="InterPro" id="IPR055373">
    <property type="entry name" value="Ribophorin_II_N"/>
</dbReference>
<evidence type="ECO:0000256" key="9">
    <source>
        <dbReference type="ARBA" id="ARBA00022989"/>
    </source>
</evidence>
<gene>
    <name evidence="18" type="primary">RPN2</name>
</gene>
<evidence type="ECO:0000256" key="3">
    <source>
        <dbReference type="ARBA" id="ARBA00004922"/>
    </source>
</evidence>
<evidence type="ECO:0000256" key="11">
    <source>
        <dbReference type="ARBA" id="ARBA00046750"/>
    </source>
</evidence>
<comment type="subcellular location">
    <subcellularLocation>
        <location evidence="2 12">Endoplasmic reticulum membrane</location>
        <topology evidence="2 12">Multi-pass membrane protein</topology>
    </subcellularLocation>
</comment>
<evidence type="ECO:0000256" key="10">
    <source>
        <dbReference type="ARBA" id="ARBA00023136"/>
    </source>
</evidence>
<dbReference type="Pfam" id="PF05817">
    <property type="entry name" value="Ribophorin_II"/>
    <property type="match status" value="1"/>
</dbReference>
<name>A0AAJ7TGH7_PETMA</name>
<feature type="transmembrane region" description="Helical" evidence="12">
    <location>
        <begin position="598"/>
        <end position="616"/>
    </location>
</feature>
<accession>A0AAJ7TGH7</accession>
<reference evidence="18" key="1">
    <citation type="submission" date="2025-08" db="UniProtKB">
        <authorList>
            <consortium name="RefSeq"/>
        </authorList>
    </citation>
    <scope>IDENTIFICATION</scope>
    <source>
        <tissue evidence="18">Sperm</tissue>
    </source>
</reference>
<evidence type="ECO:0000313" key="17">
    <source>
        <dbReference type="Proteomes" id="UP001318040"/>
    </source>
</evidence>
<comment type="subunit">
    <text evidence="11">Component of the oligosaccharyltransferase (OST) complex. OST exists in two different complex forms which contain common core subunits RPN1, RPN2, OST48, OST4, DAD1 and TMEM258, either STT3A or STT3B as catalytic subunits, and form-specific accessory subunits. STT3A complex assembly occurs through the formation of 3 subcomplexes. Subcomplex 1 contains RPN1 and TMEM258, subcomplex 2 contains the STT3A-specific subunits STT3A, DC2/OSTC, and KCP2 as well as the core subunit OST4, and subcomplex 3 contains RPN2, DAD1, and OST48. The STT3A complex can form stable complexes with the Sec61 complex or with both the Sec61 and TRAP complexes. Interacts with DDI2. Interacts with TMEM35A/NACHO.</text>
</comment>
<feature type="domain" description="Ribophorin II N-terminal" evidence="13">
    <location>
        <begin position="26"/>
        <end position="258"/>
    </location>
</feature>
<dbReference type="InterPro" id="IPR055375">
    <property type="entry name" value="Ribophorin_II_2nd"/>
</dbReference>
<keyword evidence="6 12" id="KW-0812">Transmembrane</keyword>
<dbReference type="AlphaFoldDB" id="A0AAJ7TGH7"/>
<dbReference type="InterPro" id="IPR055374">
    <property type="entry name" value="Ribophorin_II_3rd"/>
</dbReference>
<evidence type="ECO:0000256" key="6">
    <source>
        <dbReference type="ARBA" id="ARBA00022692"/>
    </source>
</evidence>
<dbReference type="CTD" id="6185"/>
<dbReference type="InterPro" id="IPR056790">
    <property type="entry name" value="Ribophorin_II_C"/>
</dbReference>
<evidence type="ECO:0000256" key="12">
    <source>
        <dbReference type="RuleBase" id="RU366029"/>
    </source>
</evidence>
<feature type="chain" id="PRO_5042317749" description="Dolichyl-diphosphooligosaccharide--protein glycosyltransferase subunit 2" evidence="12">
    <location>
        <begin position="18"/>
        <end position="647"/>
    </location>
</feature>
<evidence type="ECO:0000259" key="13">
    <source>
        <dbReference type="Pfam" id="PF05817"/>
    </source>
</evidence>
<organism evidence="17 18">
    <name type="scientific">Petromyzon marinus</name>
    <name type="common">Sea lamprey</name>
    <dbReference type="NCBI Taxonomy" id="7757"/>
    <lineage>
        <taxon>Eukaryota</taxon>
        <taxon>Metazoa</taxon>
        <taxon>Chordata</taxon>
        <taxon>Craniata</taxon>
        <taxon>Vertebrata</taxon>
        <taxon>Cyclostomata</taxon>
        <taxon>Hyperoartia</taxon>
        <taxon>Petromyzontiformes</taxon>
        <taxon>Petromyzontidae</taxon>
        <taxon>Petromyzon</taxon>
    </lineage>
</organism>
<dbReference type="InterPro" id="IPR008814">
    <property type="entry name" value="Swp1"/>
</dbReference>
<feature type="transmembrane region" description="Helical" evidence="12">
    <location>
        <begin position="539"/>
        <end position="560"/>
    </location>
</feature>
<keyword evidence="9 12" id="KW-1133">Transmembrane helix</keyword>
<dbReference type="Pfam" id="PF23860">
    <property type="entry name" value="Ribophorin_II_3rd"/>
    <property type="match status" value="1"/>
</dbReference>
<dbReference type="PANTHER" id="PTHR12640:SF0">
    <property type="entry name" value="DOLICHYL-DIPHOSPHOOLIGOSACCHARIDE--PROTEIN GLYCOSYLTRANSFERASE SUBUNIT 2"/>
    <property type="match status" value="1"/>
</dbReference>
<comment type="function">
    <text evidence="1 12">Subunit of the oligosaccharyl transferase (OST) complex that catalyzes the initial transfer of a defined glycan (Glc(3)Man(9)GlcNAc(2) in eukaryotes) from the lipid carrier dolichol-pyrophosphate to an asparagine residue within an Asn-X-Ser/Thr consensus motif in nascent polypeptide chains, the first step in protein N-glycosylation. N-glycosylation occurs cotranslationally and the complex associates with the Sec61 complex at the channel-forming translocon complex that mediates protein translocation across the endoplasmic reticulum (ER). All subunits are required for a maximal enzyme activity.</text>
</comment>
<proteinExistence type="inferred from homology"/>
<feature type="domain" description="Ribophorin II second" evidence="15">
    <location>
        <begin position="266"/>
        <end position="363"/>
    </location>
</feature>
<keyword evidence="7 12" id="KW-0732">Signal</keyword>
<evidence type="ECO:0000259" key="16">
    <source>
        <dbReference type="Pfam" id="PF25147"/>
    </source>
</evidence>
<keyword evidence="17" id="KW-1185">Reference proteome</keyword>
<dbReference type="GO" id="GO:0006487">
    <property type="term" value="P:protein N-linked glycosylation"/>
    <property type="evidence" value="ECO:0007669"/>
    <property type="project" value="UniProtKB-UniRule"/>
</dbReference>
<evidence type="ECO:0000256" key="7">
    <source>
        <dbReference type="ARBA" id="ARBA00022729"/>
    </source>
</evidence>
<dbReference type="PANTHER" id="PTHR12640">
    <property type="entry name" value="RIBOPHORIN II"/>
    <property type="match status" value="1"/>
</dbReference>
<evidence type="ECO:0000256" key="2">
    <source>
        <dbReference type="ARBA" id="ARBA00004477"/>
    </source>
</evidence>
<dbReference type="GO" id="GO:0008250">
    <property type="term" value="C:oligosaccharyltransferase complex"/>
    <property type="evidence" value="ECO:0007669"/>
    <property type="project" value="UniProtKB-UniRule"/>
</dbReference>
<evidence type="ECO:0000256" key="8">
    <source>
        <dbReference type="ARBA" id="ARBA00022824"/>
    </source>
</evidence>
<sequence length="647" mass="70437">MRASVLLLPLALALAHATTVLHFYTTGDVERLRAALIRPYSSLEEAFHAATGLAALGEQLPDEQSACEFINAELDPSDVHSVYYAARTSKVLSDCELSVSNETREGLLALISEDATVAEVAHAVGALVALDLPLSSQQAVTALAVALAREDSPPATIQALLAASYLSQQADLNRIYQEVEDLVARADEHGGLYLQFEEGLEVTGRFVHAAYSLAEHMGTAPNIKPNQVVQLSNAVLGRSSLATLAQASSVALAAAKLSNNRFHVPLVVQPDGASALSHKQPTLRLRITDVLSRPIHGTVVILEKAREAASRRSVLSQVAFTEQGDVHEFDFLQANPNSGYFDLSLVVEGDARLLGKETELKIKFATEVGVANVEIAIVDKDQSITTKTTSVAYPHKATTTFTADGHQNFVLTFQLIDLHSGADLSPHQVFVRLQHERSAQEVLFVAEADARHVYRFELDVLERRAELASVAGAYAVHLLVGDAAIYNPVHWLLADVLVKFPEEESPAAAKSQSLFMPKPEINHLFREPEKRPSLVVSNAFTALVLAPLLLLLILWVKLGANISNFTFSPSTLLFHLGYAGMLGLMFVFWTQLNMFQTLKYLLVLGIITFLTGNRVLARMAAKRISHEHLSRMARFRSASGTGGVRLK</sequence>
<dbReference type="Pfam" id="PF25147">
    <property type="entry name" value="Ribophorin_II_C"/>
    <property type="match status" value="1"/>
</dbReference>
<dbReference type="Proteomes" id="UP001318040">
    <property type="component" value="Chromosome 27"/>
</dbReference>
<protein>
    <recommendedName>
        <fullName evidence="5 12">Dolichyl-diphosphooligosaccharide--protein glycosyltransferase subunit 2</fullName>
    </recommendedName>
    <alternativeName>
        <fullName evidence="12">Ribophorin-2</fullName>
    </alternativeName>
</protein>
<feature type="domain" description="Ribophorin II C-terminal" evidence="16">
    <location>
        <begin position="525"/>
        <end position="623"/>
    </location>
</feature>
<evidence type="ECO:0000313" key="18">
    <source>
        <dbReference type="RefSeq" id="XP_032817528.1"/>
    </source>
</evidence>
<dbReference type="Pfam" id="PF23861">
    <property type="entry name" value="Ribophorin_II_2nd"/>
    <property type="match status" value="1"/>
</dbReference>
<feature type="domain" description="Ribophorin II third" evidence="14">
    <location>
        <begin position="372"/>
        <end position="496"/>
    </location>
</feature>
<dbReference type="RefSeq" id="XP_032817528.1">
    <property type="nucleotide sequence ID" value="XM_032961637.1"/>
</dbReference>